<dbReference type="SMART" id="SM01057">
    <property type="entry name" value="Carb_anhydrase"/>
    <property type="match status" value="1"/>
</dbReference>
<comment type="subcellular location">
    <subcellularLocation>
        <location evidence="3">Plastid</location>
        <location evidence="3">Chloroplast stroma</location>
    </subcellularLocation>
</comment>
<proteinExistence type="inferred from homology"/>
<name>A0A2P6RB56_ROSCH</name>
<dbReference type="PANTHER" id="PTHR18952:SF201">
    <property type="entry name" value="CARBONIC ANHYDRASE"/>
    <property type="match status" value="1"/>
</dbReference>
<reference evidence="12 13" key="1">
    <citation type="journal article" date="2018" name="Nat. Genet.">
        <title>The Rosa genome provides new insights in the design of modern roses.</title>
        <authorList>
            <person name="Bendahmane M."/>
        </authorList>
    </citation>
    <scope>NUCLEOTIDE SEQUENCE [LARGE SCALE GENOMIC DNA]</scope>
    <source>
        <strain evidence="13">cv. Old Blush</strain>
    </source>
</reference>
<comment type="function">
    <text evidence="2 10">Reversible hydration of carbon dioxide.</text>
</comment>
<dbReference type="InterPro" id="IPR041891">
    <property type="entry name" value="Alpha_CA_prokaryot-like"/>
</dbReference>
<accession>A0A2P6RB56</accession>
<dbReference type="OrthoDB" id="1139150at2759"/>
<dbReference type="PANTHER" id="PTHR18952">
    <property type="entry name" value="CARBONIC ANHYDRASE"/>
    <property type="match status" value="1"/>
</dbReference>
<protein>
    <recommendedName>
        <fullName evidence="5 10">Carbonic anhydrase</fullName>
        <ecNumber evidence="5 10">4.2.1.1</ecNumber>
    </recommendedName>
</protein>
<dbReference type="GO" id="GO:0009570">
    <property type="term" value="C:chloroplast stroma"/>
    <property type="evidence" value="ECO:0007669"/>
    <property type="project" value="UniProtKB-SubCell"/>
</dbReference>
<evidence type="ECO:0000256" key="6">
    <source>
        <dbReference type="ARBA" id="ARBA00022723"/>
    </source>
</evidence>
<evidence type="ECO:0000313" key="12">
    <source>
        <dbReference type="EMBL" id="PRQ43644.1"/>
    </source>
</evidence>
<dbReference type="EMBL" id="PDCK01000041">
    <property type="protein sequence ID" value="PRQ43644.1"/>
    <property type="molecule type" value="Genomic_DNA"/>
</dbReference>
<dbReference type="AlphaFoldDB" id="A0A2P6RB56"/>
<keyword evidence="13" id="KW-1185">Reference proteome</keyword>
<keyword evidence="6 10" id="KW-0479">Metal-binding</keyword>
<comment type="similarity">
    <text evidence="10">Belongs to the alpha-carbonic anhydrase family.</text>
</comment>
<evidence type="ECO:0000256" key="4">
    <source>
        <dbReference type="ARBA" id="ARBA00006365"/>
    </source>
</evidence>
<gene>
    <name evidence="12" type="ORF">RchiOBHm_Chr3g0470661</name>
</gene>
<dbReference type="EC" id="4.2.1.1" evidence="5 10"/>
<dbReference type="InterPro" id="IPR001148">
    <property type="entry name" value="CA_dom"/>
</dbReference>
<comment type="cofactor">
    <cofactor evidence="1 10">
        <name>Zn(2+)</name>
        <dbReference type="ChEBI" id="CHEBI:29105"/>
    </cofactor>
</comment>
<sequence length="277" mass="32010">MIRSMKTPLQFFAFTLFLLYWQPIKPIRAGHGVEEIGYNYRKGSKKGPEHWGDLKKEWKACKDGKLQSPINLSDKHARKAISRVYDLKMSYKPSNATMKNEGHAIAIEWEGDAGSIQINGTDFFLKQCHWHRSSEHFINGRSYDLELHMVHHSRKNNVAVVAFLYKIGRRSPFFSKMNNDVLSLTGIEKEIHLGVIDPRLIRWPSSQFYRYMGSLTTPPCTGGVIWSVNKKVLSVTKEQLRLLERVVYGHAKMNARPLQRLNGRDITLFGPRWGLRN</sequence>
<evidence type="ECO:0000313" key="13">
    <source>
        <dbReference type="Proteomes" id="UP000238479"/>
    </source>
</evidence>
<dbReference type="PROSITE" id="PS51144">
    <property type="entry name" value="ALPHA_CA_2"/>
    <property type="match status" value="1"/>
</dbReference>
<evidence type="ECO:0000256" key="10">
    <source>
        <dbReference type="RuleBase" id="RU367011"/>
    </source>
</evidence>
<dbReference type="Proteomes" id="UP000238479">
    <property type="component" value="Chromosome 3"/>
</dbReference>
<dbReference type="CDD" id="cd03124">
    <property type="entry name" value="alpha_CA_prokaryotic_like"/>
    <property type="match status" value="1"/>
</dbReference>
<comment type="similarity">
    <text evidence="4">Belongs to the alpha-class carbonic anhydrase family.</text>
</comment>
<keyword evidence="7 10" id="KW-0862">Zinc</keyword>
<comment type="caution">
    <text evidence="12">The sequence shown here is derived from an EMBL/GenBank/DDBJ whole genome shotgun (WGS) entry which is preliminary data.</text>
</comment>
<evidence type="ECO:0000256" key="3">
    <source>
        <dbReference type="ARBA" id="ARBA00004470"/>
    </source>
</evidence>
<comment type="catalytic activity">
    <reaction evidence="9 10">
        <text>hydrogencarbonate + H(+) = CO2 + H2O</text>
        <dbReference type="Rhea" id="RHEA:10748"/>
        <dbReference type="ChEBI" id="CHEBI:15377"/>
        <dbReference type="ChEBI" id="CHEBI:15378"/>
        <dbReference type="ChEBI" id="CHEBI:16526"/>
        <dbReference type="ChEBI" id="CHEBI:17544"/>
        <dbReference type="EC" id="4.2.1.1"/>
    </reaction>
</comment>
<evidence type="ECO:0000256" key="7">
    <source>
        <dbReference type="ARBA" id="ARBA00022833"/>
    </source>
</evidence>
<dbReference type="InterPro" id="IPR023561">
    <property type="entry name" value="Carbonic_anhydrase_a-class"/>
</dbReference>
<dbReference type="GO" id="GO:0008270">
    <property type="term" value="F:zinc ion binding"/>
    <property type="evidence" value="ECO:0007669"/>
    <property type="project" value="UniProtKB-UniRule"/>
</dbReference>
<evidence type="ECO:0000259" key="11">
    <source>
        <dbReference type="PROSITE" id="PS51144"/>
    </source>
</evidence>
<dbReference type="Gramene" id="PRQ43644">
    <property type="protein sequence ID" value="PRQ43644"/>
    <property type="gene ID" value="RchiOBHm_Chr3g0470661"/>
</dbReference>
<dbReference type="STRING" id="74649.A0A2P6RB56"/>
<dbReference type="InterPro" id="IPR036398">
    <property type="entry name" value="CA_dom_sf"/>
</dbReference>
<dbReference type="InterPro" id="IPR018338">
    <property type="entry name" value="Carbonic_anhydrase_a-class_CS"/>
</dbReference>
<organism evidence="12 13">
    <name type="scientific">Rosa chinensis</name>
    <name type="common">China rose</name>
    <dbReference type="NCBI Taxonomy" id="74649"/>
    <lineage>
        <taxon>Eukaryota</taxon>
        <taxon>Viridiplantae</taxon>
        <taxon>Streptophyta</taxon>
        <taxon>Embryophyta</taxon>
        <taxon>Tracheophyta</taxon>
        <taxon>Spermatophyta</taxon>
        <taxon>Magnoliopsida</taxon>
        <taxon>eudicotyledons</taxon>
        <taxon>Gunneridae</taxon>
        <taxon>Pentapetalae</taxon>
        <taxon>rosids</taxon>
        <taxon>fabids</taxon>
        <taxon>Rosales</taxon>
        <taxon>Rosaceae</taxon>
        <taxon>Rosoideae</taxon>
        <taxon>Rosoideae incertae sedis</taxon>
        <taxon>Rosa</taxon>
    </lineage>
</organism>
<feature type="domain" description="Alpha-carbonic anhydrase" evidence="11">
    <location>
        <begin position="36"/>
        <end position="270"/>
    </location>
</feature>
<keyword evidence="10" id="KW-0732">Signal</keyword>
<dbReference type="GO" id="GO:0004089">
    <property type="term" value="F:carbonate dehydratase activity"/>
    <property type="evidence" value="ECO:0007669"/>
    <property type="project" value="UniProtKB-UniRule"/>
</dbReference>
<feature type="chain" id="PRO_5025083646" description="Carbonic anhydrase" evidence="10">
    <location>
        <begin position="27"/>
        <end position="277"/>
    </location>
</feature>
<evidence type="ECO:0000256" key="8">
    <source>
        <dbReference type="ARBA" id="ARBA00023239"/>
    </source>
</evidence>
<dbReference type="SUPFAM" id="SSF51069">
    <property type="entry name" value="Carbonic anhydrase"/>
    <property type="match status" value="1"/>
</dbReference>
<evidence type="ECO:0000256" key="1">
    <source>
        <dbReference type="ARBA" id="ARBA00001947"/>
    </source>
</evidence>
<feature type="signal peptide" evidence="10">
    <location>
        <begin position="1"/>
        <end position="26"/>
    </location>
</feature>
<dbReference type="PROSITE" id="PS00162">
    <property type="entry name" value="ALPHA_CA_1"/>
    <property type="match status" value="1"/>
</dbReference>
<evidence type="ECO:0000256" key="9">
    <source>
        <dbReference type="ARBA" id="ARBA00048348"/>
    </source>
</evidence>
<evidence type="ECO:0000256" key="2">
    <source>
        <dbReference type="ARBA" id="ARBA00002904"/>
    </source>
</evidence>
<dbReference type="Pfam" id="PF00194">
    <property type="entry name" value="Carb_anhydrase"/>
    <property type="match status" value="1"/>
</dbReference>
<keyword evidence="8 10" id="KW-0456">Lyase</keyword>
<dbReference type="GO" id="GO:0006730">
    <property type="term" value="P:one-carbon metabolic process"/>
    <property type="evidence" value="ECO:0007669"/>
    <property type="project" value="TreeGrafter"/>
</dbReference>
<dbReference type="OMA" id="HMVHMNT"/>
<evidence type="ECO:0000256" key="5">
    <source>
        <dbReference type="ARBA" id="ARBA00012925"/>
    </source>
</evidence>
<dbReference type="Gene3D" id="3.10.200.10">
    <property type="entry name" value="Alpha carbonic anhydrase"/>
    <property type="match status" value="1"/>
</dbReference>